<comment type="caution">
    <text evidence="7">The sequence shown here is derived from an EMBL/GenBank/DDBJ whole genome shotgun (WGS) entry which is preliminary data.</text>
</comment>
<sequence>MPLPAEPTVVFLDRETLAPSVRLRPPAFPHRWVEHQRTAPDEVLPRLRGASVAVLNKVPLREDVLAQLPDLRLVAVAATGTDCVDTAWCDRNGVAVANIRGYAVHTVPEHVFTLILALRRSLLPYRRSVEARRWQEARQFCFFDHPILDLHGARLGLVGGGSLGNAVATIAGAFGMEVVFAGRKGDAAPAEGRMPFDEVIATSDVISLHCPLRPETRGLIGAAEFARMKPEAILINTARGGLVDEAALTEALRSGRIGGAGFDVAMPEPPPADAPLMRLLDLPNFILTPHVAWAGRGAMQALADQLIDLVDGFQQGKPFNLVAGGRRAGLRCEAGRTIGRSPS</sequence>
<evidence type="ECO:0000256" key="2">
    <source>
        <dbReference type="ARBA" id="ARBA00023002"/>
    </source>
</evidence>
<dbReference type="SUPFAM" id="SSF51735">
    <property type="entry name" value="NAD(P)-binding Rossmann-fold domains"/>
    <property type="match status" value="1"/>
</dbReference>
<gene>
    <name evidence="7" type="ORF">E9232_003693</name>
</gene>
<evidence type="ECO:0000313" key="8">
    <source>
        <dbReference type="Proteomes" id="UP001262410"/>
    </source>
</evidence>
<accession>A0ABU1JRD3</accession>
<keyword evidence="3" id="KW-0520">NAD</keyword>
<dbReference type="PANTHER" id="PTHR43761">
    <property type="entry name" value="D-ISOMER SPECIFIC 2-HYDROXYACID DEHYDROGENASE FAMILY PROTEIN (AFU_ORTHOLOGUE AFUA_1G13630)"/>
    <property type="match status" value="1"/>
</dbReference>
<feature type="domain" description="D-isomer specific 2-hydroxyacid dehydrogenase NAD-binding" evidence="6">
    <location>
        <begin position="112"/>
        <end position="292"/>
    </location>
</feature>
<dbReference type="EMBL" id="JAVDPW010000006">
    <property type="protein sequence ID" value="MDR6291167.1"/>
    <property type="molecule type" value="Genomic_DNA"/>
</dbReference>
<dbReference type="Proteomes" id="UP001262410">
    <property type="component" value="Unassembled WGS sequence"/>
</dbReference>
<dbReference type="CDD" id="cd12162">
    <property type="entry name" value="2-Hacid_dh_4"/>
    <property type="match status" value="1"/>
</dbReference>
<proteinExistence type="inferred from homology"/>
<dbReference type="GO" id="GO:0008465">
    <property type="term" value="F:hydroxypyruvate reductase (NADH) activity"/>
    <property type="evidence" value="ECO:0007669"/>
    <property type="project" value="UniProtKB-EC"/>
</dbReference>
<dbReference type="PANTHER" id="PTHR43761:SF1">
    <property type="entry name" value="D-ISOMER SPECIFIC 2-HYDROXYACID DEHYDROGENASE CATALYTIC DOMAIN-CONTAINING PROTEIN-RELATED"/>
    <property type="match status" value="1"/>
</dbReference>
<organism evidence="7 8">
    <name type="scientific">Inquilinus ginsengisoli</name>
    <dbReference type="NCBI Taxonomy" id="363840"/>
    <lineage>
        <taxon>Bacteria</taxon>
        <taxon>Pseudomonadati</taxon>
        <taxon>Pseudomonadota</taxon>
        <taxon>Alphaproteobacteria</taxon>
        <taxon>Rhodospirillales</taxon>
        <taxon>Rhodospirillaceae</taxon>
        <taxon>Inquilinus</taxon>
    </lineage>
</organism>
<feature type="domain" description="D-isomer specific 2-hydroxyacid dehydrogenase catalytic" evidence="5">
    <location>
        <begin position="38"/>
        <end position="318"/>
    </location>
</feature>
<comment type="similarity">
    <text evidence="1 4">Belongs to the D-isomer specific 2-hydroxyacid dehydrogenase family.</text>
</comment>
<dbReference type="PROSITE" id="PS00670">
    <property type="entry name" value="D_2_HYDROXYACID_DH_2"/>
    <property type="match status" value="1"/>
</dbReference>
<evidence type="ECO:0000313" key="7">
    <source>
        <dbReference type="EMBL" id="MDR6291167.1"/>
    </source>
</evidence>
<reference evidence="7 8" key="1">
    <citation type="submission" date="2023-07" db="EMBL/GenBank/DDBJ databases">
        <title>Sorghum-associated microbial communities from plants grown in Nebraska, USA.</title>
        <authorList>
            <person name="Schachtman D."/>
        </authorList>
    </citation>
    <scope>NUCLEOTIDE SEQUENCE [LARGE SCALE GENOMIC DNA]</scope>
    <source>
        <strain evidence="7 8">584</strain>
    </source>
</reference>
<dbReference type="InterPro" id="IPR050418">
    <property type="entry name" value="D-iso_2-hydroxyacid_DH_PdxB"/>
</dbReference>
<keyword evidence="2 4" id="KW-0560">Oxidoreductase</keyword>
<evidence type="ECO:0000259" key="6">
    <source>
        <dbReference type="Pfam" id="PF02826"/>
    </source>
</evidence>
<evidence type="ECO:0000256" key="4">
    <source>
        <dbReference type="RuleBase" id="RU003719"/>
    </source>
</evidence>
<dbReference type="EC" id="1.1.1.29" evidence="7"/>
<keyword evidence="8" id="KW-1185">Reference proteome</keyword>
<evidence type="ECO:0000256" key="1">
    <source>
        <dbReference type="ARBA" id="ARBA00005854"/>
    </source>
</evidence>
<dbReference type="Pfam" id="PF02826">
    <property type="entry name" value="2-Hacid_dh_C"/>
    <property type="match status" value="1"/>
</dbReference>
<evidence type="ECO:0000259" key="5">
    <source>
        <dbReference type="Pfam" id="PF00389"/>
    </source>
</evidence>
<dbReference type="Pfam" id="PF00389">
    <property type="entry name" value="2-Hacid_dh"/>
    <property type="match status" value="1"/>
</dbReference>
<evidence type="ECO:0000256" key="3">
    <source>
        <dbReference type="ARBA" id="ARBA00023027"/>
    </source>
</evidence>
<dbReference type="SUPFAM" id="SSF52283">
    <property type="entry name" value="Formate/glycerate dehydrogenase catalytic domain-like"/>
    <property type="match status" value="1"/>
</dbReference>
<dbReference type="InterPro" id="IPR006140">
    <property type="entry name" value="D-isomer_DH_NAD-bd"/>
</dbReference>
<dbReference type="InterPro" id="IPR036291">
    <property type="entry name" value="NAD(P)-bd_dom_sf"/>
</dbReference>
<dbReference type="RefSeq" id="WP_309796147.1">
    <property type="nucleotide sequence ID" value="NZ_JAVDPW010000006.1"/>
</dbReference>
<dbReference type="InterPro" id="IPR006139">
    <property type="entry name" value="D-isomer_2_OHA_DH_cat_dom"/>
</dbReference>
<protein>
    <submittedName>
        <fullName evidence="7">Glycerate dehydrogenase</fullName>
        <ecNumber evidence="7">1.1.1.29</ecNumber>
    </submittedName>
</protein>
<dbReference type="InterPro" id="IPR029753">
    <property type="entry name" value="D-isomer_DH_CS"/>
</dbReference>
<dbReference type="Gene3D" id="3.40.50.720">
    <property type="entry name" value="NAD(P)-binding Rossmann-like Domain"/>
    <property type="match status" value="2"/>
</dbReference>
<name>A0ABU1JRD3_9PROT</name>